<dbReference type="EMBL" id="JBHUME010000012">
    <property type="protein sequence ID" value="MFD2614508.1"/>
    <property type="molecule type" value="Genomic_DNA"/>
</dbReference>
<evidence type="ECO:0000313" key="2">
    <source>
        <dbReference type="Proteomes" id="UP001597541"/>
    </source>
</evidence>
<proteinExistence type="predicted"/>
<protein>
    <submittedName>
        <fullName evidence="1">Uncharacterized protein</fullName>
    </submittedName>
</protein>
<accession>A0ABW5PI99</accession>
<comment type="caution">
    <text evidence="1">The sequence shown here is derived from an EMBL/GenBank/DDBJ whole genome shotgun (WGS) entry which is preliminary data.</text>
</comment>
<dbReference type="RefSeq" id="WP_377605442.1">
    <property type="nucleotide sequence ID" value="NZ_JBHUME010000012.1"/>
</dbReference>
<gene>
    <name evidence="1" type="ORF">ACFSUF_19015</name>
</gene>
<evidence type="ECO:0000313" key="1">
    <source>
        <dbReference type="EMBL" id="MFD2614508.1"/>
    </source>
</evidence>
<organism evidence="1 2">
    <name type="scientific">Paenibacillus gansuensis</name>
    <dbReference type="NCBI Taxonomy" id="306542"/>
    <lineage>
        <taxon>Bacteria</taxon>
        <taxon>Bacillati</taxon>
        <taxon>Bacillota</taxon>
        <taxon>Bacilli</taxon>
        <taxon>Bacillales</taxon>
        <taxon>Paenibacillaceae</taxon>
        <taxon>Paenibacillus</taxon>
    </lineage>
</organism>
<sequence length="73" mass="8806">MYEYPYPYNQVNWTANDQKYWFAMCRRFKYPVSKVRDPYRYLIETNKDATWEAEYQQYLTEQNAAPAAAEGSA</sequence>
<reference evidence="2" key="1">
    <citation type="journal article" date="2019" name="Int. J. Syst. Evol. Microbiol.">
        <title>The Global Catalogue of Microorganisms (GCM) 10K type strain sequencing project: providing services to taxonomists for standard genome sequencing and annotation.</title>
        <authorList>
            <consortium name="The Broad Institute Genomics Platform"/>
            <consortium name="The Broad Institute Genome Sequencing Center for Infectious Disease"/>
            <person name="Wu L."/>
            <person name="Ma J."/>
        </authorList>
    </citation>
    <scope>NUCLEOTIDE SEQUENCE [LARGE SCALE GENOMIC DNA]</scope>
    <source>
        <strain evidence="2">KCTC 3950</strain>
    </source>
</reference>
<keyword evidence="2" id="KW-1185">Reference proteome</keyword>
<name>A0ABW5PI99_9BACL</name>
<dbReference type="Proteomes" id="UP001597541">
    <property type="component" value="Unassembled WGS sequence"/>
</dbReference>